<evidence type="ECO:0000256" key="1">
    <source>
        <dbReference type="ARBA" id="ARBA00000707"/>
    </source>
</evidence>
<keyword evidence="9" id="KW-0833">Ubl conjugation pathway</keyword>
<evidence type="ECO:0000313" key="15">
    <source>
        <dbReference type="Proteomes" id="UP000261520"/>
    </source>
</evidence>
<dbReference type="GO" id="GO:0004843">
    <property type="term" value="F:cysteine-type deubiquitinase activity"/>
    <property type="evidence" value="ECO:0007669"/>
    <property type="project" value="UniProtKB-EC"/>
</dbReference>
<organism evidence="14 15">
    <name type="scientific">Periophthalmus magnuspinnatus</name>
    <dbReference type="NCBI Taxonomy" id="409849"/>
    <lineage>
        <taxon>Eukaryota</taxon>
        <taxon>Metazoa</taxon>
        <taxon>Chordata</taxon>
        <taxon>Craniata</taxon>
        <taxon>Vertebrata</taxon>
        <taxon>Euteleostomi</taxon>
        <taxon>Actinopterygii</taxon>
        <taxon>Neopterygii</taxon>
        <taxon>Teleostei</taxon>
        <taxon>Neoteleostei</taxon>
        <taxon>Acanthomorphata</taxon>
        <taxon>Gobiaria</taxon>
        <taxon>Gobiiformes</taxon>
        <taxon>Gobioidei</taxon>
        <taxon>Gobiidae</taxon>
        <taxon>Oxudercinae</taxon>
        <taxon>Periophthalmus</taxon>
    </lineage>
</organism>
<evidence type="ECO:0000256" key="5">
    <source>
        <dbReference type="ARBA" id="ARBA00012759"/>
    </source>
</evidence>
<sequence>MEPVVKEKFFIVIRSKSRKGFCRGVIGHVEGELQNGELMAVLFCGSSNNGNSKTGGIVKKEDTYPLTRHQAQLLLYVSSLSKRLELLCNPQFFSAICELSHQDLVVVRHKKGHLPGLVKNLMQIGRNDNQEDLHMLGFEVEILTDRSFASKKSTPPPLFSAADIVQVVPPQVPLEVGSLVEVQSNSGLTVYGVIRWIGALKGKTGEWAGIELDYEVKGCSDGTYGGKRFFTCSGNKALFIPKKKCCPDPSFEESEDHVPPLTESEAFSVLVGKMKGIQGHINSCYLDATLFAESVMSFRKELGCDTFSTEEKPEEFITVLFQKVLCIGPLLKLSRGETFQDTYTLQIFLEKEQMCPMPTAQQLLDTSCLSSNLKFEVMPSCLIVQMPRFGSKYKMFSHIIPSVELDITDLLYNPRQCFLCGCLAEFECLQCLPDRRLAPGRIKQYCATCNTQVHTHPTRQGHSPTPLEVSTGTTTDAPMPRHTMQLFAVLCIQTSHYVSFVKCGSDPKSWLFFDCMADRCNDQSGYNIPEVCACPELGDFLSQSEEELACINPSQVPELVRRLLCDSYM</sequence>
<dbReference type="InterPro" id="IPR036859">
    <property type="entry name" value="CAP-Gly_dom_sf"/>
</dbReference>
<reference evidence="14" key="1">
    <citation type="submission" date="2025-08" db="UniProtKB">
        <authorList>
            <consortium name="Ensembl"/>
        </authorList>
    </citation>
    <scope>IDENTIFICATION</scope>
</reference>
<keyword evidence="12" id="KW-0862">Zinc</keyword>
<keyword evidence="11" id="KW-0788">Thiol protease</keyword>
<dbReference type="EC" id="3.4.19.12" evidence="5"/>
<dbReference type="GO" id="GO:0006508">
    <property type="term" value="P:proteolysis"/>
    <property type="evidence" value="ECO:0007669"/>
    <property type="project" value="UniProtKB-KW"/>
</dbReference>
<protein>
    <recommendedName>
        <fullName evidence="5">ubiquitinyl hydrolase 1</fullName>
        <ecNumber evidence="5">3.4.19.12</ecNumber>
    </recommendedName>
</protein>
<evidence type="ECO:0000256" key="11">
    <source>
        <dbReference type="ARBA" id="ARBA00022807"/>
    </source>
</evidence>
<comment type="subcellular location">
    <subcellularLocation>
        <location evidence="2">Cytoplasm</location>
        <location evidence="2">Cytoskeleton</location>
        <location evidence="2">Microtubule organizing center</location>
        <location evidence="2">Centrosome</location>
    </subcellularLocation>
    <subcellularLocation>
        <location evidence="3">Cytoplasm</location>
        <location evidence="3">Perinuclear region</location>
    </subcellularLocation>
</comment>
<evidence type="ECO:0000256" key="12">
    <source>
        <dbReference type="ARBA" id="ARBA00022833"/>
    </source>
</evidence>
<keyword evidence="6" id="KW-0963">Cytoplasm</keyword>
<dbReference type="Ensembl" id="ENSPMGT00000030668.1">
    <property type="protein sequence ID" value="ENSPMGP00000028806.1"/>
    <property type="gene ID" value="ENSPMGG00000023196.1"/>
</dbReference>
<evidence type="ECO:0000256" key="7">
    <source>
        <dbReference type="ARBA" id="ARBA00022670"/>
    </source>
</evidence>
<evidence type="ECO:0000313" key="14">
    <source>
        <dbReference type="Ensembl" id="ENSPMGP00000028806.1"/>
    </source>
</evidence>
<evidence type="ECO:0000256" key="9">
    <source>
        <dbReference type="ARBA" id="ARBA00022786"/>
    </source>
</evidence>
<accession>A0A3B4BJ39</accession>
<keyword evidence="15" id="KW-1185">Reference proteome</keyword>
<keyword evidence="7" id="KW-0645">Protease</keyword>
<dbReference type="InterPro" id="IPR038765">
    <property type="entry name" value="Papain-like_cys_pep_sf"/>
</dbReference>
<dbReference type="InterPro" id="IPR000938">
    <property type="entry name" value="CAP-Gly_domain"/>
</dbReference>
<dbReference type="Pfam" id="PF01302">
    <property type="entry name" value="CAP_GLY"/>
    <property type="match status" value="1"/>
</dbReference>
<dbReference type="Proteomes" id="UP000261520">
    <property type="component" value="Unplaced"/>
</dbReference>
<dbReference type="GO" id="GO:0048471">
    <property type="term" value="C:perinuclear region of cytoplasm"/>
    <property type="evidence" value="ECO:0007669"/>
    <property type="project" value="UniProtKB-SubCell"/>
</dbReference>
<dbReference type="Gene3D" id="3.90.70.10">
    <property type="entry name" value="Cysteine proteinases"/>
    <property type="match status" value="2"/>
</dbReference>
<evidence type="ECO:0000256" key="10">
    <source>
        <dbReference type="ARBA" id="ARBA00022801"/>
    </source>
</evidence>
<dbReference type="SMART" id="SM01052">
    <property type="entry name" value="CAP_GLY"/>
    <property type="match status" value="1"/>
</dbReference>
<evidence type="ECO:0000256" key="3">
    <source>
        <dbReference type="ARBA" id="ARBA00004556"/>
    </source>
</evidence>
<comment type="similarity">
    <text evidence="4">Belongs to the peptidase C19 family.</text>
</comment>
<feature type="domain" description="CAP-Gly" evidence="13">
    <location>
        <begin position="198"/>
        <end position="241"/>
    </location>
</feature>
<comment type="catalytic activity">
    <reaction evidence="1">
        <text>Thiol-dependent hydrolysis of ester, thioester, amide, peptide and isopeptide bonds formed by the C-terminal Gly of ubiquitin (a 76-residue protein attached to proteins as an intracellular targeting signal).</text>
        <dbReference type="EC" id="3.4.19.12"/>
    </reaction>
</comment>
<evidence type="ECO:0000256" key="4">
    <source>
        <dbReference type="ARBA" id="ARBA00009085"/>
    </source>
</evidence>
<evidence type="ECO:0000259" key="13">
    <source>
        <dbReference type="PROSITE" id="PS50245"/>
    </source>
</evidence>
<reference evidence="14" key="2">
    <citation type="submission" date="2025-09" db="UniProtKB">
        <authorList>
            <consortium name="Ensembl"/>
        </authorList>
    </citation>
    <scope>IDENTIFICATION</scope>
</reference>
<dbReference type="GO" id="GO:0046872">
    <property type="term" value="F:metal ion binding"/>
    <property type="evidence" value="ECO:0007669"/>
    <property type="project" value="UniProtKB-KW"/>
</dbReference>
<dbReference type="SUPFAM" id="SSF54001">
    <property type="entry name" value="Cysteine proteinases"/>
    <property type="match status" value="1"/>
</dbReference>
<evidence type="ECO:0000256" key="2">
    <source>
        <dbReference type="ARBA" id="ARBA00004300"/>
    </source>
</evidence>
<dbReference type="GO" id="GO:0005813">
    <property type="term" value="C:centrosome"/>
    <property type="evidence" value="ECO:0007669"/>
    <property type="project" value="UniProtKB-SubCell"/>
</dbReference>
<keyword evidence="8" id="KW-0479">Metal-binding</keyword>
<name>A0A3B4BJ39_9GOBI</name>
<proteinExistence type="inferred from homology"/>
<dbReference type="AlphaFoldDB" id="A0A3B4BJ39"/>
<dbReference type="SUPFAM" id="SSF74924">
    <property type="entry name" value="Cap-Gly domain"/>
    <property type="match status" value="1"/>
</dbReference>
<dbReference type="PANTHER" id="PTHR11830">
    <property type="entry name" value="40S RIBOSOMAL PROTEIN S3A"/>
    <property type="match status" value="1"/>
</dbReference>
<dbReference type="PROSITE" id="PS50245">
    <property type="entry name" value="CAP_GLY_2"/>
    <property type="match status" value="1"/>
</dbReference>
<evidence type="ECO:0000256" key="8">
    <source>
        <dbReference type="ARBA" id="ARBA00022723"/>
    </source>
</evidence>
<evidence type="ECO:0000256" key="6">
    <source>
        <dbReference type="ARBA" id="ARBA00022490"/>
    </source>
</evidence>
<keyword evidence="10" id="KW-0378">Hydrolase</keyword>
<dbReference type="Gene3D" id="2.30.30.190">
    <property type="entry name" value="CAP Gly-rich-like domain"/>
    <property type="match status" value="1"/>
</dbReference>
<dbReference type="STRING" id="409849.ENSPMGP00000028806"/>